<feature type="compositionally biased region" description="Acidic residues" evidence="2">
    <location>
        <begin position="109"/>
        <end position="120"/>
    </location>
</feature>
<proteinExistence type="inferred from homology"/>
<name>A0A8H3I8L4_9LECA</name>
<organism evidence="4 5">
    <name type="scientific">Heterodermia speciosa</name>
    <dbReference type="NCBI Taxonomy" id="116794"/>
    <lineage>
        <taxon>Eukaryota</taxon>
        <taxon>Fungi</taxon>
        <taxon>Dikarya</taxon>
        <taxon>Ascomycota</taxon>
        <taxon>Pezizomycotina</taxon>
        <taxon>Lecanoromycetes</taxon>
        <taxon>OSLEUM clade</taxon>
        <taxon>Lecanoromycetidae</taxon>
        <taxon>Caliciales</taxon>
        <taxon>Physciaceae</taxon>
        <taxon>Heterodermia</taxon>
    </lineage>
</organism>
<feature type="compositionally biased region" description="Basic and acidic residues" evidence="2">
    <location>
        <begin position="65"/>
        <end position="91"/>
    </location>
</feature>
<feature type="domain" description="Kri1-like C-terminal" evidence="3">
    <location>
        <begin position="536"/>
        <end position="625"/>
    </location>
</feature>
<feature type="region of interest" description="Disordered" evidence="2">
    <location>
        <begin position="1"/>
        <end position="126"/>
    </location>
</feature>
<feature type="compositionally biased region" description="Polar residues" evidence="2">
    <location>
        <begin position="487"/>
        <end position="497"/>
    </location>
</feature>
<sequence length="684" mass="77881">MSQKDGSPPRKRRSLSIPDASPQPKRAKLLLDDENSDSDGSQMRGVSISKGSANSGNTGFTVNEEFARRFEHNKKREELHRLEERYGKRPVPDVAGEIIDGSPGRETESSSESEDEDDEGVLASGALDAQIDATLRAIRMKDPRVYDEKTTFYTDLDDDVQANHTSGNTKSKPMYLADYHRRNLLENANHNGELEQQPDTYTRQQDDLRSTIVQEMHAAAEDSLINGARNGSHDGDSGDDFLVRKPSKPDHFTKEIPATRIELDVENADKDPDNYLSNFLAARAWLPSAGAQIKPFESDDEEADQRAEAFEEAYNMRFENPQAANEKLMSHARDTAAKYSVRKESTNSRKKARDAERARKDLEKQEREEEKARLRKLQIAEAGEKVRKIKQAAGLRGEALKEEDWSAFLNEGWDNVRWEVEMKKRFGDEYYADQEPEDGTEKGKHLRRKLRKPKWDEDIDINDLVPDFEANEEAIEPHFDLTDDDTNGSATLDQDQNFAKHGRNSTLAGDTRKHRKADVKRERLEQKQEARKERQAIEKLVDEKLNAEDTIAGVGSRKTGHFRYRETSPLAFGLTAQDILVASDSQLNQYVGLKKMASFRDSEKKRRDKKRLGKKARLREWRKETFGSDQGPQKTLTDVLRKQDTKQEVSSKSNLNRSTGIKKGKKRRKQSKREETANGGSKSV</sequence>
<feature type="compositionally biased region" description="Polar residues" evidence="2">
    <location>
        <begin position="627"/>
        <end position="636"/>
    </location>
</feature>
<dbReference type="AlphaFoldDB" id="A0A8H3I8L4"/>
<feature type="region of interest" description="Disordered" evidence="2">
    <location>
        <begin position="599"/>
        <end position="684"/>
    </location>
</feature>
<dbReference type="GO" id="GO:0030686">
    <property type="term" value="C:90S preribosome"/>
    <property type="evidence" value="ECO:0007669"/>
    <property type="project" value="TreeGrafter"/>
</dbReference>
<feature type="compositionally biased region" description="Basic and acidic residues" evidence="2">
    <location>
        <begin position="519"/>
        <end position="532"/>
    </location>
</feature>
<dbReference type="PANTHER" id="PTHR14490:SF5">
    <property type="entry name" value="PROTEIN KRI1 HOMOLOG"/>
    <property type="match status" value="1"/>
</dbReference>
<dbReference type="InterPro" id="IPR024626">
    <property type="entry name" value="Kri1-like_C"/>
</dbReference>
<evidence type="ECO:0000256" key="1">
    <source>
        <dbReference type="ARBA" id="ARBA00007473"/>
    </source>
</evidence>
<accession>A0A8H3I8L4</accession>
<evidence type="ECO:0000313" key="4">
    <source>
        <dbReference type="EMBL" id="CAF9909053.1"/>
    </source>
</evidence>
<feature type="compositionally biased region" description="Polar residues" evidence="2">
    <location>
        <begin position="650"/>
        <end position="659"/>
    </location>
</feature>
<reference evidence="4" key="1">
    <citation type="submission" date="2021-03" db="EMBL/GenBank/DDBJ databases">
        <authorList>
            <person name="Tagirdzhanova G."/>
        </authorList>
    </citation>
    <scope>NUCLEOTIDE SEQUENCE</scope>
</reference>
<dbReference type="GO" id="GO:0000447">
    <property type="term" value="P:endonucleolytic cleavage in ITS1 to separate SSU-rRNA from 5.8S rRNA and LSU-rRNA from tricistronic rRNA transcript (SSU-rRNA, 5.8S rRNA, LSU-rRNA)"/>
    <property type="evidence" value="ECO:0007669"/>
    <property type="project" value="TreeGrafter"/>
</dbReference>
<gene>
    <name evidence="4" type="primary">KRI1</name>
    <name evidence="4" type="ORF">HETSPECPRED_008808</name>
</gene>
<dbReference type="Proteomes" id="UP000664521">
    <property type="component" value="Unassembled WGS sequence"/>
</dbReference>
<dbReference type="PANTHER" id="PTHR14490">
    <property type="entry name" value="ZINC FINGER, ZZ TYPE"/>
    <property type="match status" value="1"/>
</dbReference>
<feature type="compositionally biased region" description="Polar residues" evidence="2">
    <location>
        <begin position="49"/>
        <end position="61"/>
    </location>
</feature>
<feature type="compositionally biased region" description="Basic residues" evidence="2">
    <location>
        <begin position="660"/>
        <end position="671"/>
    </location>
</feature>
<feature type="region of interest" description="Disordered" evidence="2">
    <location>
        <begin position="479"/>
        <end position="532"/>
    </location>
</feature>
<dbReference type="InterPro" id="IPR018034">
    <property type="entry name" value="Kri1"/>
</dbReference>
<evidence type="ECO:0000313" key="5">
    <source>
        <dbReference type="Proteomes" id="UP000664521"/>
    </source>
</evidence>
<dbReference type="Pfam" id="PF12936">
    <property type="entry name" value="Kri1_C"/>
    <property type="match status" value="1"/>
</dbReference>
<comment type="similarity">
    <text evidence="1">Belongs to the KRI1 family.</text>
</comment>
<protein>
    <submittedName>
        <fullName evidence="4">KRRI-Interacting protein 1</fullName>
    </submittedName>
</protein>
<keyword evidence="5" id="KW-1185">Reference proteome</keyword>
<evidence type="ECO:0000259" key="3">
    <source>
        <dbReference type="Pfam" id="PF12936"/>
    </source>
</evidence>
<dbReference type="Pfam" id="PF05178">
    <property type="entry name" value="Kri1"/>
    <property type="match status" value="1"/>
</dbReference>
<feature type="region of interest" description="Disordered" evidence="2">
    <location>
        <begin position="331"/>
        <end position="369"/>
    </location>
</feature>
<comment type="caution">
    <text evidence="4">The sequence shown here is derived from an EMBL/GenBank/DDBJ whole genome shotgun (WGS) entry which is preliminary data.</text>
</comment>
<feature type="compositionally biased region" description="Basic and acidic residues" evidence="2">
    <location>
        <begin position="639"/>
        <end position="649"/>
    </location>
</feature>
<dbReference type="OrthoDB" id="10252032at2759"/>
<dbReference type="GO" id="GO:0005730">
    <property type="term" value="C:nucleolus"/>
    <property type="evidence" value="ECO:0007669"/>
    <property type="project" value="TreeGrafter"/>
</dbReference>
<evidence type="ECO:0000256" key="2">
    <source>
        <dbReference type="SAM" id="MobiDB-lite"/>
    </source>
</evidence>
<feature type="compositionally biased region" description="Basic residues" evidence="2">
    <location>
        <begin position="606"/>
        <end position="617"/>
    </location>
</feature>
<dbReference type="EMBL" id="CAJPDS010000007">
    <property type="protein sequence ID" value="CAF9909053.1"/>
    <property type="molecule type" value="Genomic_DNA"/>
</dbReference>